<reference evidence="1" key="1">
    <citation type="submission" date="2023-03" db="EMBL/GenBank/DDBJ databases">
        <title>Andean soil-derived lignocellulolytic bacterial consortium as a source of novel taxa and putative plastic-active enzymes.</title>
        <authorList>
            <person name="Diaz-Garcia L."/>
            <person name="Chuvochina M."/>
            <person name="Feuerriegel G."/>
            <person name="Bunk B."/>
            <person name="Sproer C."/>
            <person name="Streit W.R."/>
            <person name="Rodriguez L.M."/>
            <person name="Overmann J."/>
            <person name="Jimenez D.J."/>
        </authorList>
    </citation>
    <scope>NUCLEOTIDE SEQUENCE</scope>
    <source>
        <strain evidence="1">MAG 7</strain>
    </source>
</reference>
<proteinExistence type="predicted"/>
<evidence type="ECO:0000313" key="2">
    <source>
        <dbReference type="Proteomes" id="UP001220610"/>
    </source>
</evidence>
<dbReference type="Gene3D" id="3.10.450.620">
    <property type="entry name" value="JHP933, nucleotidyltransferase-like core domain"/>
    <property type="match status" value="1"/>
</dbReference>
<organism evidence="1 2">
    <name type="scientific">Candidatus Pseudobacter hemicellulosilyticus</name>
    <dbReference type="NCBI Taxonomy" id="3121375"/>
    <lineage>
        <taxon>Bacteria</taxon>
        <taxon>Pseudomonadati</taxon>
        <taxon>Bacteroidota</taxon>
        <taxon>Chitinophagia</taxon>
        <taxon>Chitinophagales</taxon>
        <taxon>Chitinophagaceae</taxon>
        <taxon>Pseudobacter</taxon>
    </lineage>
</organism>
<accession>A0AAJ6BET8</accession>
<dbReference type="InterPro" id="IPR014942">
    <property type="entry name" value="AbiEii"/>
</dbReference>
<protein>
    <submittedName>
        <fullName evidence="1">Nucleotidyl transferase AbiEii/AbiGii toxin family protein</fullName>
    </submittedName>
</protein>
<name>A0AAJ6BET8_9BACT</name>
<dbReference type="GO" id="GO:0016740">
    <property type="term" value="F:transferase activity"/>
    <property type="evidence" value="ECO:0007669"/>
    <property type="project" value="UniProtKB-KW"/>
</dbReference>
<dbReference type="Pfam" id="PF08843">
    <property type="entry name" value="AbiEii"/>
    <property type="match status" value="1"/>
</dbReference>
<gene>
    <name evidence="1" type="ORF">P0Y53_13805</name>
</gene>
<dbReference type="AlphaFoldDB" id="A0AAJ6BET8"/>
<dbReference type="Proteomes" id="UP001220610">
    <property type="component" value="Chromosome"/>
</dbReference>
<sequence length="318" mass="36750">MAAIYLHDHSEFQNLLNILWEESGILPGLIEKDYWIMHCLYGLKKQGYVFQLKGGTSLSKGLGLIDRFSEDIDMHINPPAELGINENPKNQNEKNIQKKKDYYDQLAGEITIAGIIEVKRDTDFDDKNRYNSGGIRLIYQQQSNPVEGVKEGILLEAGYDNVAPNMPLTISSWAYERAKNTFGIDIIDNRAVDILCYDHRYTFVEKLQTIATKFRKEMETGQVATNYMRQYYDVYSLLGDGQVQEFIGSGEYLAHKEKRFPGDDLAIPVNKNEAFLLNDKSIREKLQKRYESTKALYYKGQPPFEEVLNRIQRYIDKL</sequence>
<dbReference type="EMBL" id="CP119311">
    <property type="protein sequence ID" value="WEK33562.1"/>
    <property type="molecule type" value="Genomic_DNA"/>
</dbReference>
<keyword evidence="1" id="KW-0808">Transferase</keyword>
<evidence type="ECO:0000313" key="1">
    <source>
        <dbReference type="EMBL" id="WEK33562.1"/>
    </source>
</evidence>